<evidence type="ECO:0000313" key="4">
    <source>
        <dbReference type="Proteomes" id="UP001165122"/>
    </source>
</evidence>
<organism evidence="3 4">
    <name type="scientific">Triparma laevis f. longispina</name>
    <dbReference type="NCBI Taxonomy" id="1714387"/>
    <lineage>
        <taxon>Eukaryota</taxon>
        <taxon>Sar</taxon>
        <taxon>Stramenopiles</taxon>
        <taxon>Ochrophyta</taxon>
        <taxon>Bolidophyceae</taxon>
        <taxon>Parmales</taxon>
        <taxon>Triparmaceae</taxon>
        <taxon>Triparma</taxon>
    </lineage>
</organism>
<evidence type="ECO:0000313" key="3">
    <source>
        <dbReference type="EMBL" id="GMI03197.1"/>
    </source>
</evidence>
<dbReference type="GO" id="GO:0006152">
    <property type="term" value="P:purine nucleoside catabolic process"/>
    <property type="evidence" value="ECO:0007669"/>
    <property type="project" value="TreeGrafter"/>
</dbReference>
<keyword evidence="4" id="KW-1185">Reference proteome</keyword>
<dbReference type="GO" id="GO:0047974">
    <property type="term" value="F:guanosine deaminase activity"/>
    <property type="evidence" value="ECO:0007669"/>
    <property type="project" value="TreeGrafter"/>
</dbReference>
<dbReference type="InterPro" id="IPR016193">
    <property type="entry name" value="Cytidine_deaminase-like"/>
</dbReference>
<dbReference type="Gene3D" id="3.40.140.10">
    <property type="entry name" value="Cytidine Deaminase, domain 2"/>
    <property type="match status" value="1"/>
</dbReference>
<reference evidence="4" key="1">
    <citation type="journal article" date="2023" name="Commun. Biol.">
        <title>Genome analysis of Parmales, the sister group of diatoms, reveals the evolutionary specialization of diatoms from phago-mixotrophs to photoautotrophs.</title>
        <authorList>
            <person name="Ban H."/>
            <person name="Sato S."/>
            <person name="Yoshikawa S."/>
            <person name="Yamada K."/>
            <person name="Nakamura Y."/>
            <person name="Ichinomiya M."/>
            <person name="Sato N."/>
            <person name="Blanc-Mathieu R."/>
            <person name="Endo H."/>
            <person name="Kuwata A."/>
            <person name="Ogata H."/>
        </authorList>
    </citation>
    <scope>NUCLEOTIDE SEQUENCE [LARGE SCALE GENOMIC DNA]</scope>
    <source>
        <strain evidence="4">NIES 3700</strain>
    </source>
</reference>
<name>A0A9W7C4N0_9STRA</name>
<accession>A0A9W7C4N0</accession>
<comment type="caution">
    <text evidence="3">The sequence shown here is derived from an EMBL/GenBank/DDBJ whole genome shotgun (WGS) entry which is preliminary data.</text>
</comment>
<dbReference type="PANTHER" id="PTHR11079">
    <property type="entry name" value="CYTOSINE DEAMINASE FAMILY MEMBER"/>
    <property type="match status" value="1"/>
</dbReference>
<feature type="transmembrane region" description="Helical" evidence="1">
    <location>
        <begin position="12"/>
        <end position="34"/>
    </location>
</feature>
<keyword evidence="1" id="KW-0812">Transmembrane</keyword>
<evidence type="ECO:0000256" key="1">
    <source>
        <dbReference type="SAM" id="Phobius"/>
    </source>
</evidence>
<dbReference type="EMBL" id="BRXW01000054">
    <property type="protein sequence ID" value="GMI03197.1"/>
    <property type="molecule type" value="Genomic_DNA"/>
</dbReference>
<dbReference type="InterPro" id="IPR002125">
    <property type="entry name" value="CMP_dCMP_dom"/>
</dbReference>
<dbReference type="OrthoDB" id="408702at2759"/>
<dbReference type="PANTHER" id="PTHR11079:SF161">
    <property type="entry name" value="CMP_DCMP-TYPE DEAMINASE DOMAIN-CONTAINING PROTEIN"/>
    <property type="match status" value="1"/>
</dbReference>
<gene>
    <name evidence="3" type="ORF">TrLO_g14994</name>
</gene>
<keyword evidence="1" id="KW-1133">Transmembrane helix</keyword>
<dbReference type="PROSITE" id="PS51747">
    <property type="entry name" value="CYT_DCMP_DEAMINASES_2"/>
    <property type="match status" value="1"/>
</dbReference>
<dbReference type="CDD" id="cd01285">
    <property type="entry name" value="nucleoside_deaminase"/>
    <property type="match status" value="1"/>
</dbReference>
<dbReference type="Proteomes" id="UP001165122">
    <property type="component" value="Unassembled WGS sequence"/>
</dbReference>
<evidence type="ECO:0000259" key="2">
    <source>
        <dbReference type="PROSITE" id="PS51747"/>
    </source>
</evidence>
<feature type="domain" description="CMP/dCMP-type deaminase" evidence="2">
    <location>
        <begin position="69"/>
        <end position="202"/>
    </location>
</feature>
<keyword evidence="1" id="KW-0472">Membrane</keyword>
<dbReference type="SUPFAM" id="SSF53927">
    <property type="entry name" value="Cytidine deaminase-like"/>
    <property type="match status" value="1"/>
</dbReference>
<protein>
    <recommendedName>
        <fullName evidence="2">CMP/dCMP-type deaminase domain-containing protein</fullName>
    </recommendedName>
</protein>
<proteinExistence type="predicted"/>
<dbReference type="AlphaFoldDB" id="A0A9W7C4N0"/>
<dbReference type="Pfam" id="PF00383">
    <property type="entry name" value="dCMP_cyt_deam_1"/>
    <property type="match status" value="1"/>
</dbReference>
<sequence length="234" mass="25163">MMLSTPKNLPTAPYAITTLAALSALTLCASTIYFNRSAKMRSRSGSVSWDLPEWAGEYTTGEALNKVFKTDEEMMKVAVDLSRRNVEENTGGPFGSVIFERLQDGTARIVSVGCNRVVPMNNSGLHGETVAIQIAQAQLGLYSLRSEGGNFELFTSCEPCCMCLGATLWSGVNRIVCAAAKGDASAIGFDEGPVFEQSYDHLERAGVKVARKVLREAAAEVLSNYGKVGVIYNA</sequence>